<dbReference type="eggNOG" id="COG0811">
    <property type="taxonomic scope" value="Bacteria"/>
</dbReference>
<feature type="domain" description="MotA/TolQ/ExbB proton channel" evidence="8">
    <location>
        <begin position="106"/>
        <end position="208"/>
    </location>
</feature>
<protein>
    <submittedName>
        <fullName evidence="9">MotA/TolQ/ExbB proton channel</fullName>
    </submittedName>
</protein>
<organism evidence="9 10">
    <name type="scientific">Solidesulfovibrio fructosivorans JJ]</name>
    <dbReference type="NCBI Taxonomy" id="596151"/>
    <lineage>
        <taxon>Bacteria</taxon>
        <taxon>Pseudomonadati</taxon>
        <taxon>Thermodesulfobacteriota</taxon>
        <taxon>Desulfovibrionia</taxon>
        <taxon>Desulfovibrionales</taxon>
        <taxon>Desulfovibrionaceae</taxon>
        <taxon>Solidesulfovibrio</taxon>
    </lineage>
</organism>
<keyword evidence="10" id="KW-1185">Reference proteome</keyword>
<dbReference type="InterPro" id="IPR002898">
    <property type="entry name" value="MotA_ExbB_proton_chnl"/>
</dbReference>
<gene>
    <name evidence="9" type="ORF">DesfrDRAFT_3388</name>
</gene>
<evidence type="ECO:0000313" key="9">
    <source>
        <dbReference type="EMBL" id="EFL49840.1"/>
    </source>
</evidence>
<dbReference type="PANTHER" id="PTHR30625">
    <property type="entry name" value="PROTEIN TOLQ"/>
    <property type="match status" value="1"/>
</dbReference>
<dbReference type="Proteomes" id="UP000006250">
    <property type="component" value="Unassembled WGS sequence"/>
</dbReference>
<evidence type="ECO:0000256" key="3">
    <source>
        <dbReference type="ARBA" id="ARBA00022692"/>
    </source>
</evidence>
<dbReference type="STRING" id="596151.DesfrDRAFT_3388"/>
<keyword evidence="6" id="KW-0653">Protein transport</keyword>
<name>E1K0I8_SOLFR</name>
<dbReference type="GO" id="GO:0005886">
    <property type="term" value="C:plasma membrane"/>
    <property type="evidence" value="ECO:0007669"/>
    <property type="project" value="UniProtKB-SubCell"/>
</dbReference>
<comment type="caution">
    <text evidence="9">The sequence shown here is derived from an EMBL/GenBank/DDBJ whole genome shotgun (WGS) entry which is preliminary data.</text>
</comment>
<evidence type="ECO:0000259" key="8">
    <source>
        <dbReference type="Pfam" id="PF01618"/>
    </source>
</evidence>
<keyword evidence="3 7" id="KW-0812">Transmembrane</keyword>
<dbReference type="AlphaFoldDB" id="E1K0I8"/>
<proteinExistence type="inferred from homology"/>
<evidence type="ECO:0000256" key="6">
    <source>
        <dbReference type="RuleBase" id="RU004057"/>
    </source>
</evidence>
<evidence type="ECO:0000313" key="10">
    <source>
        <dbReference type="Proteomes" id="UP000006250"/>
    </source>
</evidence>
<feature type="transmembrane region" description="Helical" evidence="7">
    <location>
        <begin position="20"/>
        <end position="41"/>
    </location>
</feature>
<keyword evidence="2" id="KW-1003">Cell membrane</keyword>
<reference evidence="9 10" key="1">
    <citation type="submission" date="2010-08" db="EMBL/GenBank/DDBJ databases">
        <title>The draft genome of Desulfovibrio fructosovorans JJ.</title>
        <authorList>
            <consortium name="US DOE Joint Genome Institute (JGI-PGF)"/>
            <person name="Lucas S."/>
            <person name="Copeland A."/>
            <person name="Lapidus A."/>
            <person name="Cheng J.-F."/>
            <person name="Bruce D."/>
            <person name="Goodwin L."/>
            <person name="Pitluck S."/>
            <person name="Land M.L."/>
            <person name="Hauser L."/>
            <person name="Chang Y.-J."/>
            <person name="Jeffries C."/>
            <person name="Wall J.D."/>
            <person name="Stahl D.A."/>
            <person name="Arkin A.P."/>
            <person name="Dehal P."/>
            <person name="Stolyar S.M."/>
            <person name="Hazen T.C."/>
            <person name="Woyke T.J."/>
        </authorList>
    </citation>
    <scope>NUCLEOTIDE SEQUENCE [LARGE SCALE GENOMIC DNA]</scope>
    <source>
        <strain evidence="9 10">JJ</strain>
    </source>
</reference>
<evidence type="ECO:0000256" key="1">
    <source>
        <dbReference type="ARBA" id="ARBA00004651"/>
    </source>
</evidence>
<feature type="transmembrane region" description="Helical" evidence="7">
    <location>
        <begin position="167"/>
        <end position="195"/>
    </location>
</feature>
<evidence type="ECO:0000256" key="5">
    <source>
        <dbReference type="ARBA" id="ARBA00023136"/>
    </source>
</evidence>
<sequence length="248" mass="26914">MDALTPHGGFWAMMANATPTVIFVLCVLGVMSLGCWSIIFVKIFTLTSAKRETARDFDRFQEADTLRSAMQSLGQSRQSPAFNVGRLAFEELVRMEQADLDPAEKGHIAMDNIRRVLRQGVSQELAKLSSSLPFLATSANATPFIGLFGTVWGIMNSFHSIGLMQSAALAAVAPGISEALIATAIGLAVAIPAVISYNFFLGYIQAIEGELVNFAGAFLNRIQREVTWTPRDAEAPAAARRRPASERF</sequence>
<comment type="similarity">
    <text evidence="6">Belongs to the exbB/tolQ family.</text>
</comment>
<dbReference type="InterPro" id="IPR050790">
    <property type="entry name" value="ExbB/TolQ_transport"/>
</dbReference>
<keyword evidence="4 7" id="KW-1133">Transmembrane helix</keyword>
<dbReference type="RefSeq" id="WP_005995889.1">
    <property type="nucleotide sequence ID" value="NZ_AECZ01000031.1"/>
</dbReference>
<comment type="subcellular location">
    <subcellularLocation>
        <location evidence="1">Cell membrane</location>
        <topology evidence="1">Multi-pass membrane protein</topology>
    </subcellularLocation>
    <subcellularLocation>
        <location evidence="6">Membrane</location>
        <topology evidence="6">Multi-pass membrane protein</topology>
    </subcellularLocation>
</comment>
<dbReference type="PANTHER" id="PTHR30625:SF3">
    <property type="entry name" value="TOL-PAL SYSTEM PROTEIN TOLQ"/>
    <property type="match status" value="1"/>
</dbReference>
<dbReference type="Pfam" id="PF01618">
    <property type="entry name" value="MotA_ExbB"/>
    <property type="match status" value="1"/>
</dbReference>
<dbReference type="OrthoDB" id="9805133at2"/>
<evidence type="ECO:0000256" key="4">
    <source>
        <dbReference type="ARBA" id="ARBA00022989"/>
    </source>
</evidence>
<keyword evidence="6" id="KW-0813">Transport</keyword>
<evidence type="ECO:0000256" key="2">
    <source>
        <dbReference type="ARBA" id="ARBA00022475"/>
    </source>
</evidence>
<dbReference type="EMBL" id="AECZ01000031">
    <property type="protein sequence ID" value="EFL49840.1"/>
    <property type="molecule type" value="Genomic_DNA"/>
</dbReference>
<evidence type="ECO:0000256" key="7">
    <source>
        <dbReference type="SAM" id="Phobius"/>
    </source>
</evidence>
<dbReference type="GO" id="GO:0017038">
    <property type="term" value="P:protein import"/>
    <property type="evidence" value="ECO:0007669"/>
    <property type="project" value="TreeGrafter"/>
</dbReference>
<accession>E1K0I8</accession>
<feature type="transmembrane region" description="Helical" evidence="7">
    <location>
        <begin position="132"/>
        <end position="155"/>
    </location>
</feature>
<keyword evidence="5 7" id="KW-0472">Membrane</keyword>